<keyword evidence="1" id="KW-1133">Transmembrane helix</keyword>
<dbReference type="Gene3D" id="3.30.70.1430">
    <property type="entry name" value="Multidrug efflux transporter AcrB pore domain"/>
    <property type="match status" value="2"/>
</dbReference>
<comment type="caution">
    <text evidence="2">The sequence shown here is derived from an EMBL/GenBank/DDBJ whole genome shotgun (WGS) entry which is preliminary data.</text>
</comment>
<feature type="transmembrane region" description="Helical" evidence="1">
    <location>
        <begin position="962"/>
        <end position="981"/>
    </location>
</feature>
<dbReference type="GO" id="GO:0042910">
    <property type="term" value="F:xenobiotic transmembrane transporter activity"/>
    <property type="evidence" value="ECO:0007669"/>
    <property type="project" value="TreeGrafter"/>
</dbReference>
<feature type="transmembrane region" description="Helical" evidence="1">
    <location>
        <begin position="460"/>
        <end position="479"/>
    </location>
</feature>
<feature type="transmembrane region" description="Helical" evidence="1">
    <location>
        <begin position="331"/>
        <end position="350"/>
    </location>
</feature>
<sequence>MKLSDIAIRRPVTTAMIAVGLLVFGILGVSRMPVDVYPNVTLPMVVIATVYPGAGPLEVESGISSPIEQRVGTISNVKDVTSRSTENLSIVQLQFEWGTDLDAASADVRDRLDQVAASLPSDASRPFILKFDPTLMPILQMGMFGDIDPMTLRDLAEDFADGLQRVPGVAAVSVAGGTRRQVQIQIDRRRLAAAGITNEQLVQTLKAQNLNFPVGSVSSLDRRYIVRLIGEYADVADVAGTVVGVKGGTPVLLRDVADVSWQPEETETRARINGQNCVFVVVQRRPDANTVRVAAALKKEVDRLRTTLPSGVDVNIFFDSSIQINRSISNVATNILIGGILAVMVLFLFLRRFRATMFVAFSIPVSIFFALFFMFVFGFTINVLSLAGLAIAVGMVVDNGIVAFESVFRRREQGDDPLTAASVGVNEIAMAITASTLTTAVVFLPMLLVRGLLQVFFKELVWAVTGSLLASLAVALTLIPMLSSRFLKLPPPGTNEPGLRRWSERAYAAVERAYARLINWAVGHRRLVVGAAVLLFIISLSLIPFVGREFMPGQETWFHTVTAEMPVGTSAAKTDSAVARLERYIQETWRDDLEGVSVQVGGSASIYAAVFGSSGSNVGTMNLILKDRRQRKHSIAEIDAGIRHEAASIPGLRVRTEDRNMTSFAGGGAPIEIDIIGHDLATADSLTRRILAAVETIPGLVDLKSSREPGKPEIQLVVDRQKAALFGLTPFQIGSALRTQVEGNAASQFRLAGREYDILLRLRPDQRSSIADIAGLAVNGPTGAVPLGNLVSTRIGTSPLEIEHRNTARIVRITGKAVGISAGQLAQRVGRAIRPIPVPAGFDVRLSGSYTDMVNTFKDLGLVVLVAVILVFMVMASQFESLRDPFIIMFTVPFGLIGVIWALFITRTPLSVTSGLGVLVLMGIVVNNGIVYIDYCNQLRRKRGMNLIDAVKEAGRVRLRPILMTSLTTIFGLIPLALQLGEGSELWSPLGRAIIGGMVVSTFLPLVFIPVLYVIFETRTERARLRRLAATNRDERH</sequence>
<evidence type="ECO:0000313" key="2">
    <source>
        <dbReference type="EMBL" id="HGK27540.1"/>
    </source>
</evidence>
<feature type="transmembrane region" description="Helical" evidence="1">
    <location>
        <begin position="428"/>
        <end position="448"/>
    </location>
</feature>
<dbReference type="Gene3D" id="1.20.1640.10">
    <property type="entry name" value="Multidrug efflux transporter AcrB transmembrane domain"/>
    <property type="match status" value="2"/>
</dbReference>
<protein>
    <submittedName>
        <fullName evidence="2">Efflux RND transporter permease subunit</fullName>
    </submittedName>
</protein>
<dbReference type="AlphaFoldDB" id="A0A7C4GFK1"/>
<proteinExistence type="predicted"/>
<dbReference type="SUPFAM" id="SSF82866">
    <property type="entry name" value="Multidrug efflux transporter AcrB transmembrane domain"/>
    <property type="match status" value="2"/>
</dbReference>
<feature type="transmembrane region" description="Helical" evidence="1">
    <location>
        <begin position="12"/>
        <end position="30"/>
    </location>
</feature>
<dbReference type="PANTHER" id="PTHR32063">
    <property type="match status" value="1"/>
</dbReference>
<dbReference type="EMBL" id="DSUT01000017">
    <property type="protein sequence ID" value="HGK27540.1"/>
    <property type="molecule type" value="Genomic_DNA"/>
</dbReference>
<name>A0A7C4GFK1_UNCW3</name>
<dbReference type="Gene3D" id="3.30.70.1320">
    <property type="entry name" value="Multidrug efflux transporter AcrB pore domain like"/>
    <property type="match status" value="1"/>
</dbReference>
<keyword evidence="1" id="KW-0472">Membrane</keyword>
<keyword evidence="1" id="KW-0812">Transmembrane</keyword>
<dbReference type="SUPFAM" id="SSF82714">
    <property type="entry name" value="Multidrug efflux transporter AcrB TolC docking domain, DN and DC subdomains"/>
    <property type="match status" value="2"/>
</dbReference>
<evidence type="ECO:0000256" key="1">
    <source>
        <dbReference type="SAM" id="Phobius"/>
    </source>
</evidence>
<feature type="transmembrane region" description="Helical" evidence="1">
    <location>
        <begin position="527"/>
        <end position="546"/>
    </location>
</feature>
<dbReference type="PANTHER" id="PTHR32063:SF0">
    <property type="entry name" value="SWARMING MOTILITY PROTEIN SWRC"/>
    <property type="match status" value="1"/>
</dbReference>
<reference evidence="2" key="1">
    <citation type="journal article" date="2020" name="mSystems">
        <title>Genome- and Community-Level Interaction Insights into Carbon Utilization and Element Cycling Functions of Hydrothermarchaeota in Hydrothermal Sediment.</title>
        <authorList>
            <person name="Zhou Z."/>
            <person name="Liu Y."/>
            <person name="Xu W."/>
            <person name="Pan J."/>
            <person name="Luo Z.H."/>
            <person name="Li M."/>
        </authorList>
    </citation>
    <scope>NUCLEOTIDE SEQUENCE [LARGE SCALE GENOMIC DNA]</scope>
    <source>
        <strain evidence="2">SpSt-488</strain>
    </source>
</reference>
<feature type="transmembrane region" description="Helical" evidence="1">
    <location>
        <begin position="993"/>
        <end position="1016"/>
    </location>
</feature>
<dbReference type="PRINTS" id="PR00702">
    <property type="entry name" value="ACRIFLAVINRP"/>
</dbReference>
<feature type="transmembrane region" description="Helical" evidence="1">
    <location>
        <begin position="916"/>
        <end position="935"/>
    </location>
</feature>
<feature type="transmembrane region" description="Helical" evidence="1">
    <location>
        <begin position="383"/>
        <end position="408"/>
    </location>
</feature>
<feature type="transmembrane region" description="Helical" evidence="1">
    <location>
        <begin position="886"/>
        <end position="904"/>
    </location>
</feature>
<dbReference type="InterPro" id="IPR001036">
    <property type="entry name" value="Acrflvin-R"/>
</dbReference>
<organism evidence="2">
    <name type="scientific">candidate division WOR-3 bacterium</name>
    <dbReference type="NCBI Taxonomy" id="2052148"/>
    <lineage>
        <taxon>Bacteria</taxon>
        <taxon>Bacteria division WOR-3</taxon>
    </lineage>
</organism>
<feature type="transmembrane region" description="Helical" evidence="1">
    <location>
        <begin position="357"/>
        <end position="377"/>
    </location>
</feature>
<dbReference type="Gene3D" id="3.30.70.1440">
    <property type="entry name" value="Multidrug efflux transporter AcrB pore domain"/>
    <property type="match status" value="1"/>
</dbReference>
<feature type="transmembrane region" description="Helical" evidence="1">
    <location>
        <begin position="860"/>
        <end position="879"/>
    </location>
</feature>
<dbReference type="Gene3D" id="3.30.2090.10">
    <property type="entry name" value="Multidrug efflux transporter AcrB TolC docking domain, DN and DC subdomains"/>
    <property type="match status" value="2"/>
</dbReference>
<accession>A0A7C4GFK1</accession>
<dbReference type="Pfam" id="PF00873">
    <property type="entry name" value="ACR_tran"/>
    <property type="match status" value="1"/>
</dbReference>
<dbReference type="GO" id="GO:0005886">
    <property type="term" value="C:plasma membrane"/>
    <property type="evidence" value="ECO:0007669"/>
    <property type="project" value="TreeGrafter"/>
</dbReference>
<gene>
    <name evidence="2" type="ORF">ENS41_01100</name>
</gene>
<dbReference type="InterPro" id="IPR027463">
    <property type="entry name" value="AcrB_DN_DC_subdom"/>
</dbReference>
<dbReference type="SUPFAM" id="SSF82693">
    <property type="entry name" value="Multidrug efflux transporter AcrB pore domain, PN1, PN2, PC1 and PC2 subdomains"/>
    <property type="match status" value="3"/>
</dbReference>